<reference evidence="1 2" key="1">
    <citation type="journal article" date="2017" name="Anaerobe">
        <title>Quantification, isolation and characterization of Bifidobacterium from the vaginal microbiomes of reproductive aged women.</title>
        <authorList>
            <person name="Freitas A.C."/>
            <person name="Hill J.E."/>
        </authorList>
    </citation>
    <scope>NUCLEOTIDE SEQUENCE [LARGE SCALE GENOMIC DNA]</scope>
    <source>
        <strain evidence="1 2">N6D05</strain>
    </source>
</reference>
<gene>
    <name evidence="1" type="ORF">CE169_01640</name>
</gene>
<accession>A0A3D8U1B7</accession>
<organism evidence="1 2">
    <name type="scientific">Bifidobacterium longum</name>
    <dbReference type="NCBI Taxonomy" id="216816"/>
    <lineage>
        <taxon>Bacteria</taxon>
        <taxon>Bacillati</taxon>
        <taxon>Actinomycetota</taxon>
        <taxon>Actinomycetes</taxon>
        <taxon>Bifidobacteriales</taxon>
        <taxon>Bifidobacteriaceae</taxon>
        <taxon>Bifidobacterium</taxon>
    </lineage>
</organism>
<dbReference type="RefSeq" id="WP_115769018.1">
    <property type="nucleotide sequence ID" value="NZ_JADNAG010000012.1"/>
</dbReference>
<name>A0A3D8U1B7_BIFLN</name>
<protein>
    <submittedName>
        <fullName evidence="1">Uncharacterized protein</fullName>
    </submittedName>
</protein>
<proteinExistence type="predicted"/>
<dbReference type="Proteomes" id="UP000257074">
    <property type="component" value="Unassembled WGS sequence"/>
</dbReference>
<comment type="caution">
    <text evidence="1">The sequence shown here is derived from an EMBL/GenBank/DDBJ whole genome shotgun (WGS) entry which is preliminary data.</text>
</comment>
<sequence>MTDTSQQIPSDIDFDNWDDKKEEAALKEIAAAAKCKYAIGDQHFYGRFPDGTVLSMPLDISLEDVNEISQDDVASVDQFIRLLEKITGPDQVETFISQPTPSMIDMANKYFETFQKINQLVLEK</sequence>
<dbReference type="EMBL" id="NJNR01000005">
    <property type="protein sequence ID" value="RDX10664.1"/>
    <property type="molecule type" value="Genomic_DNA"/>
</dbReference>
<dbReference type="AlphaFoldDB" id="A0A3D8U1B7"/>
<evidence type="ECO:0000313" key="1">
    <source>
        <dbReference type="EMBL" id="RDX10664.1"/>
    </source>
</evidence>
<evidence type="ECO:0000313" key="2">
    <source>
        <dbReference type="Proteomes" id="UP000257074"/>
    </source>
</evidence>